<dbReference type="InterPro" id="IPR016197">
    <property type="entry name" value="Chromo-like_dom_sf"/>
</dbReference>
<evidence type="ECO:0000256" key="4">
    <source>
        <dbReference type="ARBA" id="ARBA00022853"/>
    </source>
</evidence>
<dbReference type="Pfam" id="PF22732">
    <property type="entry name" value="MSL3_chromo-like"/>
    <property type="match status" value="1"/>
</dbReference>
<dbReference type="Proteomes" id="UP000247702">
    <property type="component" value="Unassembled WGS sequence"/>
</dbReference>
<dbReference type="GO" id="GO:0000123">
    <property type="term" value="C:histone acetyltransferase complex"/>
    <property type="evidence" value="ECO:0007669"/>
    <property type="project" value="TreeGrafter"/>
</dbReference>
<name>A0A2Z6QWS1_9GLOM</name>
<feature type="region of interest" description="Disordered" evidence="8">
    <location>
        <begin position="566"/>
        <end position="588"/>
    </location>
</feature>
<dbReference type="GO" id="GO:0005634">
    <property type="term" value="C:nucleus"/>
    <property type="evidence" value="ECO:0007669"/>
    <property type="project" value="UniProtKB-SubCell"/>
</dbReference>
<dbReference type="PANTHER" id="PTHR10880">
    <property type="entry name" value="MORTALITY FACTOR 4-LIKE PROTEIN"/>
    <property type="match status" value="1"/>
</dbReference>
<dbReference type="GO" id="GO:0004672">
    <property type="term" value="F:protein kinase activity"/>
    <property type="evidence" value="ECO:0007669"/>
    <property type="project" value="InterPro"/>
</dbReference>
<feature type="domain" description="Protein kinase" evidence="9">
    <location>
        <begin position="96"/>
        <end position="369"/>
    </location>
</feature>
<dbReference type="InterPro" id="IPR000953">
    <property type="entry name" value="Chromo/chromo_shadow_dom"/>
</dbReference>
<dbReference type="AlphaFoldDB" id="A0A2Z6QWS1"/>
<dbReference type="InterPro" id="IPR011009">
    <property type="entry name" value="Kinase-like_dom_sf"/>
</dbReference>
<evidence type="ECO:0000256" key="8">
    <source>
        <dbReference type="SAM" id="MobiDB-lite"/>
    </source>
</evidence>
<keyword evidence="6" id="KW-0804">Transcription</keyword>
<dbReference type="Gene3D" id="1.10.274.30">
    <property type="entry name" value="MRG domain"/>
    <property type="match status" value="1"/>
</dbReference>
<keyword evidence="12" id="KW-1185">Reference proteome</keyword>
<comment type="caution">
    <text evidence="10">The sequence shown here is derived from an EMBL/GenBank/DDBJ whole genome shotgun (WGS) entry which is preliminary data.</text>
</comment>
<keyword evidence="5" id="KW-0805">Transcription regulation</keyword>
<dbReference type="SMART" id="SM00298">
    <property type="entry name" value="CHROMO"/>
    <property type="match status" value="1"/>
</dbReference>
<evidence type="ECO:0000313" key="12">
    <source>
        <dbReference type="Proteomes" id="UP000247702"/>
    </source>
</evidence>
<comment type="similarity">
    <text evidence="2">Belongs to the MRG family.</text>
</comment>
<dbReference type="Gene3D" id="1.10.510.10">
    <property type="entry name" value="Transferase(Phosphotransferase) domain 1"/>
    <property type="match status" value="1"/>
</dbReference>
<dbReference type="InterPro" id="IPR026541">
    <property type="entry name" value="MRG_dom"/>
</dbReference>
<evidence type="ECO:0000259" key="9">
    <source>
        <dbReference type="PROSITE" id="PS50011"/>
    </source>
</evidence>
<dbReference type="PROSITE" id="PS50011">
    <property type="entry name" value="PROTEIN_KINASE_DOM"/>
    <property type="match status" value="1"/>
</dbReference>
<dbReference type="InterPro" id="IPR038217">
    <property type="entry name" value="MRG_C_sf"/>
</dbReference>
<evidence type="ECO:0000313" key="10">
    <source>
        <dbReference type="EMBL" id="GBB84686.1"/>
    </source>
</evidence>
<proteinExistence type="inferred from homology"/>
<dbReference type="EMBL" id="BLAL01000334">
    <property type="protein sequence ID" value="GET03933.1"/>
    <property type="molecule type" value="Genomic_DNA"/>
</dbReference>
<dbReference type="InterPro" id="IPR001245">
    <property type="entry name" value="Ser-Thr/Tyr_kinase_cat_dom"/>
</dbReference>
<keyword evidence="11" id="KW-0418">Kinase</keyword>
<evidence type="ECO:0000256" key="7">
    <source>
        <dbReference type="ARBA" id="ARBA00023242"/>
    </source>
</evidence>
<dbReference type="SUPFAM" id="SSF54160">
    <property type="entry name" value="Chromo domain-like"/>
    <property type="match status" value="1"/>
</dbReference>
<evidence type="ECO:0000256" key="2">
    <source>
        <dbReference type="ARBA" id="ARBA00009093"/>
    </source>
</evidence>
<dbReference type="OrthoDB" id="5337378at2759"/>
<comment type="subcellular location">
    <subcellularLocation>
        <location evidence="1">Nucleus</location>
    </subcellularLocation>
</comment>
<dbReference type="InterPro" id="IPR053820">
    <property type="entry name" value="MSL3_chromo-like"/>
</dbReference>
<evidence type="ECO:0000256" key="6">
    <source>
        <dbReference type="ARBA" id="ARBA00023163"/>
    </source>
</evidence>
<dbReference type="Pfam" id="PF07714">
    <property type="entry name" value="PK_Tyr_Ser-Thr"/>
    <property type="match status" value="1"/>
</dbReference>
<accession>A0A2Z6QWS1</accession>
<keyword evidence="7" id="KW-0539">Nucleus</keyword>
<gene>
    <name evidence="11" type="ORF">RCL2_003023600</name>
    <name evidence="10" type="ORF">RclHR1_11270001</name>
</gene>
<evidence type="ECO:0000256" key="1">
    <source>
        <dbReference type="ARBA" id="ARBA00004123"/>
    </source>
</evidence>
<dbReference type="SUPFAM" id="SSF56112">
    <property type="entry name" value="Protein kinase-like (PK-like)"/>
    <property type="match status" value="1"/>
</dbReference>
<dbReference type="EMBL" id="BEXD01000144">
    <property type="protein sequence ID" value="GBB84686.1"/>
    <property type="molecule type" value="Genomic_DNA"/>
</dbReference>
<dbReference type="Proteomes" id="UP000615446">
    <property type="component" value="Unassembled WGS sequence"/>
</dbReference>
<dbReference type="GO" id="GO:0005524">
    <property type="term" value="F:ATP binding"/>
    <property type="evidence" value="ECO:0007669"/>
    <property type="project" value="InterPro"/>
</dbReference>
<evidence type="ECO:0000313" key="11">
    <source>
        <dbReference type="EMBL" id="GET03933.1"/>
    </source>
</evidence>
<keyword evidence="4" id="KW-0156">Chromatin regulator</keyword>
<keyword evidence="11" id="KW-0808">Transferase</keyword>
<feature type="region of interest" description="Disordered" evidence="8">
    <location>
        <begin position="672"/>
        <end position="707"/>
    </location>
</feature>
<evidence type="ECO:0000256" key="3">
    <source>
        <dbReference type="ARBA" id="ARBA00018505"/>
    </source>
</evidence>
<dbReference type="GO" id="GO:0006355">
    <property type="term" value="P:regulation of DNA-templated transcription"/>
    <property type="evidence" value="ECO:0007669"/>
    <property type="project" value="InterPro"/>
</dbReference>
<organism evidence="10 12">
    <name type="scientific">Rhizophagus clarus</name>
    <dbReference type="NCBI Taxonomy" id="94130"/>
    <lineage>
        <taxon>Eukaryota</taxon>
        <taxon>Fungi</taxon>
        <taxon>Fungi incertae sedis</taxon>
        <taxon>Mucoromycota</taxon>
        <taxon>Glomeromycotina</taxon>
        <taxon>Glomeromycetes</taxon>
        <taxon>Glomerales</taxon>
        <taxon>Glomeraceae</taxon>
        <taxon>Rhizophagus</taxon>
    </lineage>
</organism>
<reference evidence="10 12" key="1">
    <citation type="submission" date="2017-11" db="EMBL/GenBank/DDBJ databases">
        <title>The genome of Rhizophagus clarus HR1 reveals common genetic basis of auxotrophy among arbuscular mycorrhizal fungi.</title>
        <authorList>
            <person name="Kobayashi Y."/>
        </authorList>
    </citation>
    <scope>NUCLEOTIDE SEQUENCE [LARGE SCALE GENOMIC DNA]</scope>
    <source>
        <strain evidence="10 12">HR1</strain>
    </source>
</reference>
<dbReference type="Gene3D" id="2.30.30.140">
    <property type="match status" value="1"/>
</dbReference>
<dbReference type="PANTHER" id="PTHR10880:SF15">
    <property type="entry name" value="MSL COMPLEX SUBUNIT 3"/>
    <property type="match status" value="1"/>
</dbReference>
<evidence type="ECO:0000256" key="5">
    <source>
        <dbReference type="ARBA" id="ARBA00023015"/>
    </source>
</evidence>
<dbReference type="GO" id="GO:0006325">
    <property type="term" value="P:chromatin organization"/>
    <property type="evidence" value="ECO:0007669"/>
    <property type="project" value="UniProtKB-KW"/>
</dbReference>
<reference evidence="11" key="2">
    <citation type="submission" date="2019-10" db="EMBL/GenBank/DDBJ databases">
        <title>Conservation and host-specific expression of non-tandemly repeated heterogenous ribosome RNA gene in arbuscular mycorrhizal fungi.</title>
        <authorList>
            <person name="Maeda T."/>
            <person name="Kobayashi Y."/>
            <person name="Nakagawa T."/>
            <person name="Ezawa T."/>
            <person name="Yamaguchi K."/>
            <person name="Bino T."/>
            <person name="Nishimoto Y."/>
            <person name="Shigenobu S."/>
            <person name="Kawaguchi M."/>
        </authorList>
    </citation>
    <scope>NUCLEOTIDE SEQUENCE</scope>
    <source>
        <strain evidence="11">HR1</strain>
    </source>
</reference>
<protein>
    <recommendedName>
        <fullName evidence="3">Chromatin modification-related protein EAF3</fullName>
    </recommendedName>
</protein>
<dbReference type="PROSITE" id="PS51640">
    <property type="entry name" value="MRG"/>
    <property type="match status" value="1"/>
</dbReference>
<dbReference type="InterPro" id="IPR000719">
    <property type="entry name" value="Prot_kinase_dom"/>
</dbReference>
<sequence length="891" mass="103716">MEVEFKHSDFIPAHTTSSSIDDTELEQRLELYGLCKECQHPKLNEEWCSKCNNERFEVRFDTWTSGNKDIDKFISTVQLTATNYSQILEWIPWKRLMEIVHIGIGRFGSAYSVRWLDGYVTHWDNTKQEWGRSESGKKFYVKVLQGLSTDFANFVNELLSHQNGKNGLIRCYGITQDPATKDYALVIRCIERDMKSYLYSSLPYPEYDWKTKLEILADIASVLHRIHDAGFVHRNLHTGNLRRLMNSTILTEINLNSRGDDSPTLSHSNGVYGVLPYIAPEVLRGGPINKAADIYSLGVIMWEVAVQRPPFDLNAHDKLLAQRICCGLRPHINNSMPKSLAKLIKRCWDANPLNRPEAEEVYIWVQWWLDLCNDSTSDIAAEFNIVDGERKQKDGNFFTHPEAIYTKRFLDFPNLPEPENFSPDTFHQMVSLCARRQHTLDSDSHWNASNNSDIFDFESQLSRPPSTYAENNKDNQILTPPPHKIKRDISLEYSIPGAFIGDNIEIIDNWDDVEVYIHYVVMILIPNAFTIIFPDITKHYKENSFLARDLCLLFDAMASILSDGSLTDVSSSSSPSSGSYDSSGNSSPNVTLRYQKGEEALCYHGPTVYIAQILDTRIIYTSKVGEVGPQYHVHYKGWNKKWDEWVPESRLLKKTQENIEMYMVPKKHVMVESSEQDSADNIVDNNNNNKRRFKEDESDLEGGDKKNQKLRSKRIRLSVDVKIEEKVRMVDEWQWITKNQLIIHPLPREKTVDDILKEFLDWYLEKLRECNKITKQQELDVDDDVEDFKEFFNEALPIYLLYRFERQQFVEMVEKYPELPYSSIYGAEHLMRLIVKIPDLVFSVQMKEEKAEEIQMLVREIAEFIQLKCKSYYAIQYEPADPAYIRIIWEY</sequence>
<dbReference type="STRING" id="94130.A0A2Z6QWS1"/>
<feature type="compositionally biased region" description="Low complexity" evidence="8">
    <location>
        <begin position="566"/>
        <end position="587"/>
    </location>
</feature>
<dbReference type="InterPro" id="IPR008676">
    <property type="entry name" value="MRG"/>
</dbReference>
<dbReference type="Pfam" id="PF05712">
    <property type="entry name" value="MRG"/>
    <property type="match status" value="1"/>
</dbReference>